<dbReference type="InterPro" id="IPR045569">
    <property type="entry name" value="Metalloprtase-TldD/E_C"/>
</dbReference>
<evidence type="ECO:0000313" key="3">
    <source>
        <dbReference type="EMBL" id="PZG00507.1"/>
    </source>
</evidence>
<evidence type="ECO:0000313" key="4">
    <source>
        <dbReference type="Proteomes" id="UP000248749"/>
    </source>
</evidence>
<sequence length="479" mass="49119">MSTDELELAGHVVELVRRLGGPGAQAEAVVTRADLALTRFANSFIHQNVAESTVGVRLRLHVDGRTAAGGGSVVSPEGLRALVERTLAAARLCPPDPAWPGLTPPSPVSAGPAVDEATIHAEPGERAARVRAFVDAVGGLGAAGYCRTSYRSGAFANSAGHSARGRSAEAAMDGIARAGGSDGVARRCADRLADLDGAALGGRAAAKARAAADPVELPPGRYEVVLEPAAVADLLQNLSWFGFNGKRYAERQSFAEPGAAQFDPSVSLVDDPLHGSNLPYDLEGTARRELSLVDGGVTRAVAHDRRSGAEVGASSTGHAMLGAATFGPVPRNLRLLTRSAAGGGPVGGGATDAGAPDGRGPTAAGAAGAVADADTAALVAGVRRGLLVSDLWYTRVLDPKSLVVTGLTRNGLWLIEDGVVTRAVRDLRFTESYPRALGPGTVLGLGRHAVRQPDRVDGVWWEAPPVRLASWHFTGGASG</sequence>
<dbReference type="Proteomes" id="UP000248749">
    <property type="component" value="Unassembled WGS sequence"/>
</dbReference>
<protein>
    <submittedName>
        <fullName evidence="3">Peptidase U62</fullName>
    </submittedName>
</protein>
<dbReference type="InterPro" id="IPR035068">
    <property type="entry name" value="TldD/PmbA_N"/>
</dbReference>
<organism evidence="3 4">
    <name type="scientific">Micromonospora deserti</name>
    <dbReference type="NCBI Taxonomy" id="2070366"/>
    <lineage>
        <taxon>Bacteria</taxon>
        <taxon>Bacillati</taxon>
        <taxon>Actinomycetota</taxon>
        <taxon>Actinomycetes</taxon>
        <taxon>Micromonosporales</taxon>
        <taxon>Micromonosporaceae</taxon>
        <taxon>Micromonospora</taxon>
    </lineage>
</organism>
<dbReference type="PANTHER" id="PTHR43666:SF1">
    <property type="entry name" value="CONSERVED PROTEIN"/>
    <property type="match status" value="1"/>
</dbReference>
<feature type="region of interest" description="Disordered" evidence="1">
    <location>
        <begin position="340"/>
        <end position="365"/>
    </location>
</feature>
<dbReference type="Gene3D" id="3.30.2290.10">
    <property type="entry name" value="PmbA/TldD superfamily"/>
    <property type="match status" value="1"/>
</dbReference>
<dbReference type="InterPro" id="IPR036059">
    <property type="entry name" value="TldD/PmbA_sf"/>
</dbReference>
<evidence type="ECO:0000259" key="2">
    <source>
        <dbReference type="Pfam" id="PF19289"/>
    </source>
</evidence>
<dbReference type="AlphaFoldDB" id="A0A2W2DTR3"/>
<keyword evidence="4" id="KW-1185">Reference proteome</keyword>
<dbReference type="RefSeq" id="WP_111133830.1">
    <property type="nucleotide sequence ID" value="NZ_POUB01000043.1"/>
</dbReference>
<reference evidence="3 4" key="1">
    <citation type="submission" date="2018-01" db="EMBL/GenBank/DDBJ databases">
        <title>Draft genome sequence of Salinispora sp. 13K206.</title>
        <authorList>
            <person name="Sahin N."/>
            <person name="Saygin H."/>
            <person name="Ay H."/>
        </authorList>
    </citation>
    <scope>NUCLEOTIDE SEQUENCE [LARGE SCALE GENOMIC DNA]</scope>
    <source>
        <strain evidence="3 4">13K206</strain>
    </source>
</reference>
<dbReference type="GO" id="GO:0008237">
    <property type="term" value="F:metallopeptidase activity"/>
    <property type="evidence" value="ECO:0007669"/>
    <property type="project" value="InterPro"/>
</dbReference>
<evidence type="ECO:0000256" key="1">
    <source>
        <dbReference type="SAM" id="MobiDB-lite"/>
    </source>
</evidence>
<feature type="domain" description="Metalloprotease TldD/E C-terminal" evidence="2">
    <location>
        <begin position="219"/>
        <end position="437"/>
    </location>
</feature>
<dbReference type="GO" id="GO:0006508">
    <property type="term" value="P:proteolysis"/>
    <property type="evidence" value="ECO:0007669"/>
    <property type="project" value="InterPro"/>
</dbReference>
<gene>
    <name evidence="3" type="ORF">C1I99_09420</name>
</gene>
<dbReference type="PANTHER" id="PTHR43666">
    <property type="entry name" value="TLDD PROTEIN"/>
    <property type="match status" value="1"/>
</dbReference>
<name>A0A2W2DTR3_9ACTN</name>
<dbReference type="OrthoDB" id="9763230at2"/>
<dbReference type="SUPFAM" id="SSF111283">
    <property type="entry name" value="Putative modulator of DNA gyrase, PmbA/TldD"/>
    <property type="match status" value="1"/>
</dbReference>
<comment type="caution">
    <text evidence="3">The sequence shown here is derived from an EMBL/GenBank/DDBJ whole genome shotgun (WGS) entry which is preliminary data.</text>
</comment>
<accession>A0A2W2DTR3</accession>
<feature type="compositionally biased region" description="Low complexity" evidence="1">
    <location>
        <begin position="352"/>
        <end position="365"/>
    </location>
</feature>
<feature type="compositionally biased region" description="Gly residues" evidence="1">
    <location>
        <begin position="341"/>
        <end position="351"/>
    </location>
</feature>
<proteinExistence type="predicted"/>
<dbReference type="Pfam" id="PF19289">
    <property type="entry name" value="PmbA_TldD_3rd"/>
    <property type="match status" value="1"/>
</dbReference>
<dbReference type="EMBL" id="POUB01000043">
    <property type="protein sequence ID" value="PZG00507.1"/>
    <property type="molecule type" value="Genomic_DNA"/>
</dbReference>